<feature type="transmembrane region" description="Helical" evidence="1">
    <location>
        <begin position="62"/>
        <end position="81"/>
    </location>
</feature>
<keyword evidence="3" id="KW-1185">Reference proteome</keyword>
<protein>
    <submittedName>
        <fullName evidence="2">Uncharacterized protein</fullName>
    </submittedName>
</protein>
<keyword evidence="1" id="KW-1133">Transmembrane helix</keyword>
<keyword evidence="1" id="KW-0472">Membrane</keyword>
<evidence type="ECO:0000313" key="2">
    <source>
        <dbReference type="EMBL" id="KAJ9586440.1"/>
    </source>
</evidence>
<name>A0AAD7ZTL4_DIPPU</name>
<dbReference type="Proteomes" id="UP001233999">
    <property type="component" value="Unassembled WGS sequence"/>
</dbReference>
<accession>A0AAD7ZTL4</accession>
<dbReference type="AlphaFoldDB" id="A0AAD7ZTL4"/>
<evidence type="ECO:0000313" key="3">
    <source>
        <dbReference type="Proteomes" id="UP001233999"/>
    </source>
</evidence>
<sequence length="98" mass="11470">GDYKPHDHGLQPENLQDYHSNSGHICLQFDSSVNDNCLQQSKSNVIQLVAREPSAALGRIPFMVYLFFFLHLLRLLHRLYLRLLPRLFLLRRLLCLLV</sequence>
<dbReference type="EMBL" id="JASPKZ010007157">
    <property type="protein sequence ID" value="KAJ9586440.1"/>
    <property type="molecule type" value="Genomic_DNA"/>
</dbReference>
<gene>
    <name evidence="2" type="ORF">L9F63_019922</name>
</gene>
<feature type="non-terminal residue" evidence="2">
    <location>
        <position position="1"/>
    </location>
</feature>
<organism evidence="2 3">
    <name type="scientific">Diploptera punctata</name>
    <name type="common">Pacific beetle cockroach</name>
    <dbReference type="NCBI Taxonomy" id="6984"/>
    <lineage>
        <taxon>Eukaryota</taxon>
        <taxon>Metazoa</taxon>
        <taxon>Ecdysozoa</taxon>
        <taxon>Arthropoda</taxon>
        <taxon>Hexapoda</taxon>
        <taxon>Insecta</taxon>
        <taxon>Pterygota</taxon>
        <taxon>Neoptera</taxon>
        <taxon>Polyneoptera</taxon>
        <taxon>Dictyoptera</taxon>
        <taxon>Blattodea</taxon>
        <taxon>Blaberoidea</taxon>
        <taxon>Blaberidae</taxon>
        <taxon>Diplopterinae</taxon>
        <taxon>Diploptera</taxon>
    </lineage>
</organism>
<reference evidence="2" key="1">
    <citation type="journal article" date="2023" name="IScience">
        <title>Live-bearing cockroach genome reveals convergent evolutionary mechanisms linked to viviparity in insects and beyond.</title>
        <authorList>
            <person name="Fouks B."/>
            <person name="Harrison M.C."/>
            <person name="Mikhailova A.A."/>
            <person name="Marchal E."/>
            <person name="English S."/>
            <person name="Carruthers M."/>
            <person name="Jennings E.C."/>
            <person name="Chiamaka E.L."/>
            <person name="Frigard R.A."/>
            <person name="Pippel M."/>
            <person name="Attardo G.M."/>
            <person name="Benoit J.B."/>
            <person name="Bornberg-Bauer E."/>
            <person name="Tobe S.S."/>
        </authorList>
    </citation>
    <scope>NUCLEOTIDE SEQUENCE</scope>
    <source>
        <strain evidence="2">Stay&amp;Tobe</strain>
    </source>
</reference>
<proteinExistence type="predicted"/>
<feature type="non-terminal residue" evidence="2">
    <location>
        <position position="98"/>
    </location>
</feature>
<reference evidence="2" key="2">
    <citation type="submission" date="2023-05" db="EMBL/GenBank/DDBJ databases">
        <authorList>
            <person name="Fouks B."/>
        </authorList>
    </citation>
    <scope>NUCLEOTIDE SEQUENCE</scope>
    <source>
        <strain evidence="2">Stay&amp;Tobe</strain>
        <tissue evidence="2">Testes</tissue>
    </source>
</reference>
<comment type="caution">
    <text evidence="2">The sequence shown here is derived from an EMBL/GenBank/DDBJ whole genome shotgun (WGS) entry which is preliminary data.</text>
</comment>
<keyword evidence="1" id="KW-0812">Transmembrane</keyword>
<evidence type="ECO:0000256" key="1">
    <source>
        <dbReference type="SAM" id="Phobius"/>
    </source>
</evidence>